<protein>
    <submittedName>
        <fullName evidence="4">Zinc-binding dehydrogenase</fullName>
    </submittedName>
</protein>
<dbReference type="InterPro" id="IPR013149">
    <property type="entry name" value="ADH-like_C"/>
</dbReference>
<dbReference type="NCBIfam" id="TIGR02824">
    <property type="entry name" value="quinone_pig3"/>
    <property type="match status" value="1"/>
</dbReference>
<evidence type="ECO:0000256" key="2">
    <source>
        <dbReference type="ARBA" id="ARBA00023002"/>
    </source>
</evidence>
<evidence type="ECO:0000259" key="3">
    <source>
        <dbReference type="SMART" id="SM00829"/>
    </source>
</evidence>
<dbReference type="PANTHER" id="PTHR48106">
    <property type="entry name" value="QUINONE OXIDOREDUCTASE PIG3-RELATED"/>
    <property type="match status" value="1"/>
</dbReference>
<dbReference type="OrthoDB" id="203908at2759"/>
<dbReference type="SMART" id="SM00829">
    <property type="entry name" value="PKS_ER"/>
    <property type="match status" value="1"/>
</dbReference>
<dbReference type="SMR" id="A0A3N4L7E5"/>
<keyword evidence="2" id="KW-0560">Oxidoreductase</keyword>
<dbReference type="InParanoid" id="A0A3N4L7E5"/>
<dbReference type="SUPFAM" id="SSF50129">
    <property type="entry name" value="GroES-like"/>
    <property type="match status" value="1"/>
</dbReference>
<dbReference type="InterPro" id="IPR020843">
    <property type="entry name" value="ER"/>
</dbReference>
<evidence type="ECO:0000313" key="4">
    <source>
        <dbReference type="EMBL" id="RPB16561.1"/>
    </source>
</evidence>
<dbReference type="Pfam" id="PF08240">
    <property type="entry name" value="ADH_N"/>
    <property type="match status" value="1"/>
</dbReference>
<dbReference type="InterPro" id="IPR011032">
    <property type="entry name" value="GroES-like_sf"/>
</dbReference>
<organism evidence="4 5">
    <name type="scientific">Morchella conica CCBAS932</name>
    <dbReference type="NCBI Taxonomy" id="1392247"/>
    <lineage>
        <taxon>Eukaryota</taxon>
        <taxon>Fungi</taxon>
        <taxon>Dikarya</taxon>
        <taxon>Ascomycota</taxon>
        <taxon>Pezizomycotina</taxon>
        <taxon>Pezizomycetes</taxon>
        <taxon>Pezizales</taxon>
        <taxon>Morchellaceae</taxon>
        <taxon>Morchella</taxon>
    </lineage>
</organism>
<dbReference type="InterPro" id="IPR013154">
    <property type="entry name" value="ADH-like_N"/>
</dbReference>
<dbReference type="PANTHER" id="PTHR48106:SF18">
    <property type="entry name" value="QUINONE OXIDOREDUCTASE PIG3"/>
    <property type="match status" value="1"/>
</dbReference>
<evidence type="ECO:0000256" key="1">
    <source>
        <dbReference type="ARBA" id="ARBA00022857"/>
    </source>
</evidence>
<dbReference type="InterPro" id="IPR014189">
    <property type="entry name" value="Quinone_OxRdtase_PIG3"/>
</dbReference>
<evidence type="ECO:0000313" key="5">
    <source>
        <dbReference type="Proteomes" id="UP000277580"/>
    </source>
</evidence>
<reference evidence="4 5" key="1">
    <citation type="journal article" date="2018" name="Nat. Ecol. Evol.">
        <title>Pezizomycetes genomes reveal the molecular basis of ectomycorrhizal truffle lifestyle.</title>
        <authorList>
            <person name="Murat C."/>
            <person name="Payen T."/>
            <person name="Noel B."/>
            <person name="Kuo A."/>
            <person name="Morin E."/>
            <person name="Chen J."/>
            <person name="Kohler A."/>
            <person name="Krizsan K."/>
            <person name="Balestrini R."/>
            <person name="Da Silva C."/>
            <person name="Montanini B."/>
            <person name="Hainaut M."/>
            <person name="Levati E."/>
            <person name="Barry K.W."/>
            <person name="Belfiori B."/>
            <person name="Cichocki N."/>
            <person name="Clum A."/>
            <person name="Dockter R.B."/>
            <person name="Fauchery L."/>
            <person name="Guy J."/>
            <person name="Iotti M."/>
            <person name="Le Tacon F."/>
            <person name="Lindquist E.A."/>
            <person name="Lipzen A."/>
            <person name="Malagnac F."/>
            <person name="Mello A."/>
            <person name="Molinier V."/>
            <person name="Miyauchi S."/>
            <person name="Poulain J."/>
            <person name="Riccioni C."/>
            <person name="Rubini A."/>
            <person name="Sitrit Y."/>
            <person name="Splivallo R."/>
            <person name="Traeger S."/>
            <person name="Wang M."/>
            <person name="Zifcakova L."/>
            <person name="Wipf D."/>
            <person name="Zambonelli A."/>
            <person name="Paolocci F."/>
            <person name="Nowrousian M."/>
            <person name="Ottonello S."/>
            <person name="Baldrian P."/>
            <person name="Spatafora J.W."/>
            <person name="Henrissat B."/>
            <person name="Nagy L.G."/>
            <person name="Aury J.M."/>
            <person name="Wincker P."/>
            <person name="Grigoriev I.V."/>
            <person name="Bonfante P."/>
            <person name="Martin F.M."/>
        </authorList>
    </citation>
    <scope>NUCLEOTIDE SEQUENCE [LARGE SCALE GENOMIC DNA]</scope>
    <source>
        <strain evidence="4 5">CCBAS932</strain>
    </source>
</reference>
<dbReference type="Gene3D" id="3.90.180.10">
    <property type="entry name" value="Medium-chain alcohol dehydrogenases, catalytic domain"/>
    <property type="match status" value="1"/>
</dbReference>
<gene>
    <name evidence="4" type="ORF">P167DRAFT_516647</name>
</gene>
<keyword evidence="1" id="KW-0521">NADP</keyword>
<proteinExistence type="predicted"/>
<dbReference type="GO" id="GO:0016651">
    <property type="term" value="F:oxidoreductase activity, acting on NAD(P)H"/>
    <property type="evidence" value="ECO:0007669"/>
    <property type="project" value="TreeGrafter"/>
</dbReference>
<dbReference type="STRING" id="1392247.A0A3N4L7E5"/>
<name>A0A3N4L7E5_9PEZI</name>
<dbReference type="SUPFAM" id="SSF51735">
    <property type="entry name" value="NAD(P)-binding Rossmann-fold domains"/>
    <property type="match status" value="1"/>
</dbReference>
<dbReference type="CDD" id="cd05276">
    <property type="entry name" value="p53_inducible_oxidoreductase"/>
    <property type="match status" value="1"/>
</dbReference>
<dbReference type="EMBL" id="ML119108">
    <property type="protein sequence ID" value="RPB16561.1"/>
    <property type="molecule type" value="Genomic_DNA"/>
</dbReference>
<dbReference type="Pfam" id="PF00107">
    <property type="entry name" value="ADH_zinc_N"/>
    <property type="match status" value="1"/>
</dbReference>
<dbReference type="Proteomes" id="UP000277580">
    <property type="component" value="Unassembled WGS sequence"/>
</dbReference>
<dbReference type="GO" id="GO:0070402">
    <property type="term" value="F:NADPH binding"/>
    <property type="evidence" value="ECO:0007669"/>
    <property type="project" value="TreeGrafter"/>
</dbReference>
<dbReference type="Gene3D" id="3.40.50.720">
    <property type="entry name" value="NAD(P)-binding Rossmann-like Domain"/>
    <property type="match status" value="1"/>
</dbReference>
<dbReference type="AlphaFoldDB" id="A0A3N4L7E5"/>
<keyword evidence="5" id="KW-1185">Reference proteome</keyword>
<accession>A0A3N4L7E5</accession>
<sequence>MRAIDIKNGSGPAESLFINENVDTPILKNGDILIRVKAFGLNRMDLLQREGKYAVPPQAPKTLGVEFSGIVEKLGNGTTGFKEGEKVFGLAYGGAYAEFIAVSEKMCMHMPDELSYEQAAGIPETWITATQALWTIGSFKSGQRVLIHAGASGVGIAAIQLALSHGASAVFITAGSNEKIEFCTKTLGATAGFNYKTQDFAAEILKATDYEGVDVVIDFVGQSHFQKNVKVAAKDGRIVLLALLSGNMVKEFDLGPILYKRLRIEGSTLRSRLPEYQEALKNKFQEEGLPGLTSGKYKLFIDKTYNWKNIAEAHKHMESNKTQGKIICTVD</sequence>
<dbReference type="InterPro" id="IPR036291">
    <property type="entry name" value="NAD(P)-bd_dom_sf"/>
</dbReference>
<feature type="domain" description="Enoyl reductase (ER)" evidence="3">
    <location>
        <begin position="11"/>
        <end position="328"/>
    </location>
</feature>